<keyword evidence="1" id="KW-0732">Signal</keyword>
<dbReference type="RefSeq" id="WP_257031635.1">
    <property type="nucleotide sequence ID" value="NZ_JACCAU010000001.1"/>
</dbReference>
<organism evidence="2 3">
    <name type="scientific">Paraburkholderia bryophila</name>
    <dbReference type="NCBI Taxonomy" id="420952"/>
    <lineage>
        <taxon>Bacteria</taxon>
        <taxon>Pseudomonadati</taxon>
        <taxon>Pseudomonadota</taxon>
        <taxon>Betaproteobacteria</taxon>
        <taxon>Burkholderiales</taxon>
        <taxon>Burkholderiaceae</taxon>
        <taxon>Paraburkholderia</taxon>
    </lineage>
</organism>
<dbReference type="Proteomes" id="UP000572540">
    <property type="component" value="Unassembled WGS sequence"/>
</dbReference>
<evidence type="ECO:0000256" key="1">
    <source>
        <dbReference type="SAM" id="SignalP"/>
    </source>
</evidence>
<name>A0A7Z0AZ59_9BURK</name>
<gene>
    <name evidence="2" type="ORF">GGD41_001453</name>
</gene>
<sequence>MFHLKSKRVLSNAARTLVCALMLAEVGTQANAAAVTHAPDIETSGLEDFSSGHPFVGDDPLAIRDRMVNQHISAGSPSLGDRVLSVIRIPTGRQRHNTDLTVAHLDRDLVFVVPVPYGIRYQAEKHLLTVNVDLSDDDNHAGILLKKTISGPSGRRLVVAPEARSKGFIQHIDTIELESGESKKTTVRGRVTLSRAAHGEAKGDYAIVLMGPPGATLSQRPDRSQRSYR</sequence>
<evidence type="ECO:0000313" key="2">
    <source>
        <dbReference type="EMBL" id="NYH14225.1"/>
    </source>
</evidence>
<comment type="caution">
    <text evidence="2">The sequence shown here is derived from an EMBL/GenBank/DDBJ whole genome shotgun (WGS) entry which is preliminary data.</text>
</comment>
<dbReference type="AlphaFoldDB" id="A0A7Z0AZ59"/>
<proteinExistence type="predicted"/>
<accession>A0A7Z0AZ59</accession>
<reference evidence="2 3" key="1">
    <citation type="submission" date="2020-07" db="EMBL/GenBank/DDBJ databases">
        <title>Exploring microbial biodiversity for novel pathways involved in the catabolism of aromatic compounds derived from lignin.</title>
        <authorList>
            <person name="Elkins J."/>
        </authorList>
    </citation>
    <scope>NUCLEOTIDE SEQUENCE [LARGE SCALE GENOMIC DNA]</scope>
    <source>
        <strain evidence="2 3">H2C3B</strain>
    </source>
</reference>
<evidence type="ECO:0000313" key="3">
    <source>
        <dbReference type="Proteomes" id="UP000572540"/>
    </source>
</evidence>
<protein>
    <submittedName>
        <fullName evidence="2">Uncharacterized protein</fullName>
    </submittedName>
</protein>
<feature type="chain" id="PRO_5030530409" evidence="1">
    <location>
        <begin position="33"/>
        <end position="229"/>
    </location>
</feature>
<feature type="signal peptide" evidence="1">
    <location>
        <begin position="1"/>
        <end position="32"/>
    </location>
</feature>
<dbReference type="EMBL" id="JACCAU010000001">
    <property type="protein sequence ID" value="NYH14225.1"/>
    <property type="molecule type" value="Genomic_DNA"/>
</dbReference>